<keyword evidence="2" id="KW-1003">Cell membrane</keyword>
<gene>
    <name evidence="9" type="ORF">CACET_c23680</name>
</gene>
<feature type="domain" description="ComEC/Rec2-related protein" evidence="7">
    <location>
        <begin position="223"/>
        <end position="484"/>
    </location>
</feature>
<dbReference type="AlphaFoldDB" id="A0A0D8I8S9"/>
<feature type="transmembrane region" description="Helical" evidence="6">
    <location>
        <begin position="467"/>
        <end position="486"/>
    </location>
</feature>
<evidence type="ECO:0000259" key="8">
    <source>
        <dbReference type="Pfam" id="PF13567"/>
    </source>
</evidence>
<feature type="transmembrane region" description="Helical" evidence="6">
    <location>
        <begin position="242"/>
        <end position="262"/>
    </location>
</feature>
<organism evidence="9 10">
    <name type="scientific">Clostridium aceticum</name>
    <dbReference type="NCBI Taxonomy" id="84022"/>
    <lineage>
        <taxon>Bacteria</taxon>
        <taxon>Bacillati</taxon>
        <taxon>Bacillota</taxon>
        <taxon>Clostridia</taxon>
        <taxon>Eubacteriales</taxon>
        <taxon>Clostridiaceae</taxon>
        <taxon>Clostridium</taxon>
    </lineage>
</organism>
<feature type="transmembrane region" description="Helical" evidence="6">
    <location>
        <begin position="371"/>
        <end position="392"/>
    </location>
</feature>
<evidence type="ECO:0000256" key="1">
    <source>
        <dbReference type="ARBA" id="ARBA00004651"/>
    </source>
</evidence>
<keyword evidence="4 6" id="KW-1133">Transmembrane helix</keyword>
<dbReference type="NCBIfam" id="TIGR00360">
    <property type="entry name" value="ComEC_N-term"/>
    <property type="match status" value="1"/>
</dbReference>
<evidence type="ECO:0000256" key="3">
    <source>
        <dbReference type="ARBA" id="ARBA00022692"/>
    </source>
</evidence>
<dbReference type="EMBL" id="CP009687">
    <property type="protein sequence ID" value="AKL95814.1"/>
    <property type="molecule type" value="Genomic_DNA"/>
</dbReference>
<dbReference type="RefSeq" id="WP_044826247.1">
    <property type="nucleotide sequence ID" value="NZ_CP009687.1"/>
</dbReference>
<evidence type="ECO:0000256" key="6">
    <source>
        <dbReference type="SAM" id="Phobius"/>
    </source>
</evidence>
<feature type="transmembrane region" description="Helical" evidence="6">
    <location>
        <begin position="50"/>
        <end position="69"/>
    </location>
</feature>
<feature type="transmembrane region" description="Helical" evidence="6">
    <location>
        <begin position="5"/>
        <end position="22"/>
    </location>
</feature>
<name>A0A0D8I8S9_9CLOT</name>
<dbReference type="InterPro" id="IPR004477">
    <property type="entry name" value="ComEC_N"/>
</dbReference>
<proteinExistence type="predicted"/>
<feature type="transmembrane region" description="Helical" evidence="6">
    <location>
        <begin position="341"/>
        <end position="359"/>
    </location>
</feature>
<feature type="transmembrane region" description="Helical" evidence="6">
    <location>
        <begin position="398"/>
        <end position="423"/>
    </location>
</feature>
<dbReference type="Pfam" id="PF03772">
    <property type="entry name" value="Competence"/>
    <property type="match status" value="1"/>
</dbReference>
<keyword evidence="10" id="KW-1185">Reference proteome</keyword>
<keyword evidence="3 6" id="KW-0812">Transmembrane</keyword>
<dbReference type="InterPro" id="IPR025405">
    <property type="entry name" value="DUF4131"/>
</dbReference>
<accession>A0A0D8I8S9</accession>
<comment type="subcellular location">
    <subcellularLocation>
        <location evidence="1">Cell membrane</location>
        <topology evidence="1">Multi-pass membrane protein</topology>
    </subcellularLocation>
</comment>
<evidence type="ECO:0000256" key="2">
    <source>
        <dbReference type="ARBA" id="ARBA00022475"/>
    </source>
</evidence>
<feature type="domain" description="DUF4131" evidence="8">
    <location>
        <begin position="29"/>
        <end position="178"/>
    </location>
</feature>
<keyword evidence="5 6" id="KW-0472">Membrane</keyword>
<dbReference type="Pfam" id="PF13567">
    <property type="entry name" value="DUF4131"/>
    <property type="match status" value="1"/>
</dbReference>
<dbReference type="STRING" id="84022.CACET_c23680"/>
<feature type="transmembrane region" description="Helical" evidence="6">
    <location>
        <begin position="430"/>
        <end position="447"/>
    </location>
</feature>
<dbReference type="GO" id="GO:0005886">
    <property type="term" value="C:plasma membrane"/>
    <property type="evidence" value="ECO:0007669"/>
    <property type="project" value="UniProtKB-SubCell"/>
</dbReference>
<evidence type="ECO:0000313" key="9">
    <source>
        <dbReference type="EMBL" id="AKL95814.1"/>
    </source>
</evidence>
<dbReference type="InterPro" id="IPR052159">
    <property type="entry name" value="Competence_DNA_uptake"/>
</dbReference>
<reference evidence="9 10" key="1">
    <citation type="submission" date="2014-10" db="EMBL/GenBank/DDBJ databases">
        <title>Genome sequence of Clostridium aceticum DSM 1496.</title>
        <authorList>
            <person name="Poehlein A."/>
            <person name="Schiel-Bengelsdorf B."/>
            <person name="Gottschalk G."/>
            <person name="Duerre P."/>
            <person name="Daniel R."/>
        </authorList>
    </citation>
    <scope>NUCLEOTIDE SEQUENCE [LARGE SCALE GENOMIC DNA]</scope>
    <source>
        <strain evidence="9 10">DSM 1496</strain>
    </source>
</reference>
<evidence type="ECO:0000256" key="5">
    <source>
        <dbReference type="ARBA" id="ARBA00023136"/>
    </source>
</evidence>
<feature type="transmembrane region" description="Helical" evidence="6">
    <location>
        <begin position="274"/>
        <end position="290"/>
    </location>
</feature>
<protein>
    <submittedName>
        <fullName evidence="9">ComEC/Rec2-like protein</fullName>
    </submittedName>
</protein>
<evidence type="ECO:0000313" key="10">
    <source>
        <dbReference type="Proteomes" id="UP000035704"/>
    </source>
</evidence>
<feature type="transmembrane region" description="Helical" evidence="6">
    <location>
        <begin position="319"/>
        <end position="335"/>
    </location>
</feature>
<sequence>MRRPFVILCITLAVGILWGYVFEAVFKGFLLIGFLAILLLCMLFFEKYLIAFVSISFIILGNFMMNYHMQDTTLLRGYSEKPMILKGQVEALKTEGRGYTEYDILVLNLVMKKEEISIKEQAKLRVKSEGVFYINLQPGDIFLFKNVVLLEDFHNKNIDDYQKYLRERGFKSVLLVDSQDLEKIKTPLFFSLLSSSYKIKRYIEDLLDTSLEFDNSNLLKSIMFGNQGYLERETLELFSKSGTAHIIAVSGLHIGIIVLFTHKLLHFLKIHKKKILLITMTVLFFYSYMVSFPVSIVRASSMYYLYVFAFLLQRRYDPINSLMMVAFILLLYHPFNLFSVSFQLSFMATLSILLFYPLIKDRAKLLPPFFQSLVAITLCAQIGTIPIIAYHFQEVSLVALFANIFIVPMLVPLLCTAFFSIFLSLISVDLTYTISFFTNWMLTYIYWIVEKTSGWYISSIKIESINIFYIGIYYIVVFGIYLTLWYNKQNKLMIEKE</sequence>
<dbReference type="PANTHER" id="PTHR30619:SF1">
    <property type="entry name" value="RECOMBINATION PROTEIN 2"/>
    <property type="match status" value="1"/>
</dbReference>
<evidence type="ECO:0000256" key="4">
    <source>
        <dbReference type="ARBA" id="ARBA00022989"/>
    </source>
</evidence>
<dbReference type="PATRIC" id="fig|84022.5.peg.2147"/>
<dbReference type="OrthoDB" id="9761531at2"/>
<dbReference type="KEGG" id="cace:CACET_c23680"/>
<evidence type="ECO:0000259" key="7">
    <source>
        <dbReference type="Pfam" id="PF03772"/>
    </source>
</evidence>
<dbReference type="PANTHER" id="PTHR30619">
    <property type="entry name" value="DNA INTERNALIZATION/COMPETENCE PROTEIN COMEC/REC2"/>
    <property type="match status" value="1"/>
</dbReference>
<dbReference type="Proteomes" id="UP000035704">
    <property type="component" value="Chromosome"/>
</dbReference>